<sequence length="41" mass="4608">MTMTKKILILIAFVIICLLAQSYDAYMGMTNSIDHMNLLGD</sequence>
<proteinExistence type="predicted"/>
<gene>
    <name evidence="1" type="ORF">F992_00654</name>
</gene>
<reference evidence="2" key="1">
    <citation type="submission" date="2013-02" db="EMBL/GenBank/DDBJ databases">
        <title>The Genome Sequence of Acinetobacter sp. NIPH 236.</title>
        <authorList>
            <consortium name="The Broad Institute Genome Sequencing Platform"/>
            <consortium name="The Broad Institute Genome Sequencing Center for Infectious Disease"/>
            <person name="Cerqueira G."/>
            <person name="Feldgarden M."/>
            <person name="Courvalin P."/>
            <person name="Perichon B."/>
            <person name="Grillot-Courvalin C."/>
            <person name="Clermont D."/>
            <person name="Rocha E."/>
            <person name="Yoon E.-J."/>
            <person name="Nemec A."/>
            <person name="Walker B."/>
            <person name="Young S.K."/>
            <person name="Zeng Q."/>
            <person name="Gargeya S."/>
            <person name="Fitzgerald M."/>
            <person name="Haas B."/>
            <person name="Abouelleil A."/>
            <person name="Alvarado L."/>
            <person name="Arachchi H.M."/>
            <person name="Berlin A.M."/>
            <person name="Chapman S.B."/>
            <person name="Dewar J."/>
            <person name="Goldberg J."/>
            <person name="Griggs A."/>
            <person name="Gujja S."/>
            <person name="Hansen M."/>
            <person name="Howarth C."/>
            <person name="Imamovic A."/>
            <person name="Larimer J."/>
            <person name="McCowan C."/>
            <person name="Murphy C."/>
            <person name="Neiman D."/>
            <person name="Pearson M."/>
            <person name="Priest M."/>
            <person name="Roberts A."/>
            <person name="Saif S."/>
            <person name="Shea T."/>
            <person name="Sisk P."/>
            <person name="Sykes S."/>
            <person name="Wortman J."/>
            <person name="Nusbaum C."/>
            <person name="Birren B."/>
        </authorList>
    </citation>
    <scope>NUCLEOTIDE SEQUENCE [LARGE SCALE GENOMIC DNA]</scope>
    <source>
        <strain evidence="2">NIPH 236</strain>
    </source>
</reference>
<comment type="caution">
    <text evidence="1">The sequence shown here is derived from an EMBL/GenBank/DDBJ whole genome shotgun (WGS) entry which is preliminary data.</text>
</comment>
<evidence type="ECO:0000313" key="1">
    <source>
        <dbReference type="EMBL" id="ENU27826.1"/>
    </source>
</evidence>
<dbReference type="Proteomes" id="UP000013190">
    <property type="component" value="Unassembled WGS sequence"/>
</dbReference>
<accession>A0ABN0JRK0</accession>
<organism evidence="1 2">
    <name type="scientific">Acinetobacter modestus</name>
    <dbReference type="NCBI Taxonomy" id="1776740"/>
    <lineage>
        <taxon>Bacteria</taxon>
        <taxon>Pseudomonadati</taxon>
        <taxon>Pseudomonadota</taxon>
        <taxon>Gammaproteobacteria</taxon>
        <taxon>Moraxellales</taxon>
        <taxon>Moraxellaceae</taxon>
        <taxon>Acinetobacter</taxon>
    </lineage>
</organism>
<protein>
    <submittedName>
        <fullName evidence="1">Uncharacterized protein</fullName>
    </submittedName>
</protein>
<reference evidence="1 2" key="2">
    <citation type="journal article" date="2016" name="Int. J. Syst. Evol. Microbiol.">
        <title>Taxonomy of haemolytic and/or proteolytic strains of the genus Acinetobacter with the proposal of Acinetobacter courvalinii sp. nov. (genomic species 14 sensu Bouvet &amp; Jeanjean), Acinetobacter dispersus sp. nov. (genomic species 17), Acinetobacter modestus sp. nov., Acinetobacter proteolyticus sp. nov. and Acinetobacter vivianii sp. nov.</title>
        <authorList>
            <person name="Nemec A."/>
            <person name="Radolfova-Krizova L."/>
            <person name="Maixnerova M."/>
            <person name="Vrestiakova E."/>
            <person name="Jezek P."/>
            <person name="Sedo O."/>
        </authorList>
    </citation>
    <scope>NUCLEOTIDE SEQUENCE [LARGE SCALE GENOMIC DNA]</scope>
    <source>
        <strain evidence="1 2">NIPH 236</strain>
    </source>
</reference>
<evidence type="ECO:0000313" key="2">
    <source>
        <dbReference type="Proteomes" id="UP000013190"/>
    </source>
</evidence>
<dbReference type="EMBL" id="APOJ01000016">
    <property type="protein sequence ID" value="ENU27826.1"/>
    <property type="molecule type" value="Genomic_DNA"/>
</dbReference>
<keyword evidence="2" id="KW-1185">Reference proteome</keyword>
<name>A0ABN0JRK0_9GAMM</name>